<dbReference type="InterPro" id="IPR006342">
    <property type="entry name" value="FkbM_mtfrase"/>
</dbReference>
<name>A0ABW0NCX4_9BURK</name>
<dbReference type="NCBIfam" id="TIGR01444">
    <property type="entry name" value="fkbM_fam"/>
    <property type="match status" value="1"/>
</dbReference>
<dbReference type="PANTHER" id="PTHR36973">
    <property type="entry name" value="SLL1456 PROTEIN-RELATED"/>
    <property type="match status" value="1"/>
</dbReference>
<comment type="caution">
    <text evidence="2">The sequence shown here is derived from an EMBL/GenBank/DDBJ whole genome shotgun (WGS) entry which is preliminary data.</text>
</comment>
<dbReference type="EMBL" id="JBHSMF010000006">
    <property type="protein sequence ID" value="MFC5498390.1"/>
    <property type="molecule type" value="Genomic_DNA"/>
</dbReference>
<accession>A0ABW0NCX4</accession>
<dbReference type="Gene3D" id="3.40.50.150">
    <property type="entry name" value="Vaccinia Virus protein VP39"/>
    <property type="match status" value="1"/>
</dbReference>
<keyword evidence="3" id="KW-1185">Reference proteome</keyword>
<organism evidence="2 3">
    <name type="scientific">Caenimonas terrae</name>
    <dbReference type="NCBI Taxonomy" id="696074"/>
    <lineage>
        <taxon>Bacteria</taxon>
        <taxon>Pseudomonadati</taxon>
        <taxon>Pseudomonadota</taxon>
        <taxon>Betaproteobacteria</taxon>
        <taxon>Burkholderiales</taxon>
        <taxon>Comamonadaceae</taxon>
        <taxon>Caenimonas</taxon>
    </lineage>
</organism>
<feature type="domain" description="Methyltransferase FkbM" evidence="1">
    <location>
        <begin position="43"/>
        <end position="211"/>
    </location>
</feature>
<reference evidence="3" key="1">
    <citation type="journal article" date="2019" name="Int. J. Syst. Evol. Microbiol.">
        <title>The Global Catalogue of Microorganisms (GCM) 10K type strain sequencing project: providing services to taxonomists for standard genome sequencing and annotation.</title>
        <authorList>
            <consortium name="The Broad Institute Genomics Platform"/>
            <consortium name="The Broad Institute Genome Sequencing Center for Infectious Disease"/>
            <person name="Wu L."/>
            <person name="Ma J."/>
        </authorList>
    </citation>
    <scope>NUCLEOTIDE SEQUENCE [LARGE SCALE GENOMIC DNA]</scope>
    <source>
        <strain evidence="3">CCUG 57401</strain>
    </source>
</reference>
<dbReference type="GO" id="GO:0032259">
    <property type="term" value="P:methylation"/>
    <property type="evidence" value="ECO:0007669"/>
    <property type="project" value="UniProtKB-KW"/>
</dbReference>
<dbReference type="SUPFAM" id="SSF53335">
    <property type="entry name" value="S-adenosyl-L-methionine-dependent methyltransferases"/>
    <property type="match status" value="1"/>
</dbReference>
<protein>
    <submittedName>
        <fullName evidence="2">FkbM family methyltransferase</fullName>
    </submittedName>
</protein>
<evidence type="ECO:0000259" key="1">
    <source>
        <dbReference type="Pfam" id="PF05050"/>
    </source>
</evidence>
<dbReference type="Proteomes" id="UP001596037">
    <property type="component" value="Unassembled WGS sequence"/>
</dbReference>
<dbReference type="RefSeq" id="WP_376850444.1">
    <property type="nucleotide sequence ID" value="NZ_JBHSMF010000006.1"/>
</dbReference>
<gene>
    <name evidence="2" type="ORF">ACFPOE_12670</name>
</gene>
<evidence type="ECO:0000313" key="3">
    <source>
        <dbReference type="Proteomes" id="UP001596037"/>
    </source>
</evidence>
<dbReference type="PANTHER" id="PTHR36973:SF4">
    <property type="entry name" value="NODULATION PROTEIN"/>
    <property type="match status" value="1"/>
</dbReference>
<dbReference type="GO" id="GO:0008168">
    <property type="term" value="F:methyltransferase activity"/>
    <property type="evidence" value="ECO:0007669"/>
    <property type="project" value="UniProtKB-KW"/>
</dbReference>
<keyword evidence="2" id="KW-0808">Transferase</keyword>
<dbReference type="Pfam" id="PF05050">
    <property type="entry name" value="Methyltransf_21"/>
    <property type="match status" value="1"/>
</dbReference>
<sequence length="240" mass="26460">MKNRIRMLLRGVGIEVHRYNAAQSLSARTGVQLAHHEVDCVVDVGANDGGYGRFIRSTGFTGSIVSFEPQMGAYQKLLHASHSDREWHVPARMALGDAAAELEINVAGNSVSSSLLKMLPRHLESAPLSQYVGKEKVAVNRLDALEIPEIKLARRIFLKVDTQGYELPVLMGAEGILDKVVGVQLEMSVLPLYDGQALYRSLLDWLEKTGFAMWGVEPGFSDSKTGQMLQFDGLFFKKNA</sequence>
<evidence type="ECO:0000313" key="2">
    <source>
        <dbReference type="EMBL" id="MFC5498390.1"/>
    </source>
</evidence>
<dbReference type="InterPro" id="IPR053188">
    <property type="entry name" value="FkbM_Methyltransferase"/>
</dbReference>
<keyword evidence="2" id="KW-0489">Methyltransferase</keyword>
<dbReference type="InterPro" id="IPR029063">
    <property type="entry name" value="SAM-dependent_MTases_sf"/>
</dbReference>
<proteinExistence type="predicted"/>